<dbReference type="PANTHER" id="PTHR10745">
    <property type="entry name" value="GLYCYL-TRNA SYNTHETASE/DNA POLYMERASE SUBUNIT GAMMA-2"/>
    <property type="match status" value="1"/>
</dbReference>
<feature type="compositionally biased region" description="Low complexity" evidence="5">
    <location>
        <begin position="1"/>
        <end position="24"/>
    </location>
</feature>
<dbReference type="Pfam" id="PF03129">
    <property type="entry name" value="HGTP_anticodon"/>
    <property type="match status" value="1"/>
</dbReference>
<dbReference type="eggNOG" id="KOG2298">
    <property type="taxonomic scope" value="Eukaryota"/>
</dbReference>
<evidence type="ECO:0000259" key="6">
    <source>
        <dbReference type="PROSITE" id="PS50862"/>
    </source>
</evidence>
<dbReference type="PROSITE" id="PS50862">
    <property type="entry name" value="AA_TRNA_LIGASE_II"/>
    <property type="match status" value="1"/>
</dbReference>
<dbReference type="NCBIfam" id="NF003211">
    <property type="entry name" value="PRK04173.1"/>
    <property type="match status" value="1"/>
</dbReference>
<dbReference type="PRINTS" id="PR01043">
    <property type="entry name" value="TRNASYNTHGLY"/>
</dbReference>
<dbReference type="InterPro" id="IPR004154">
    <property type="entry name" value="Anticodon-bd"/>
</dbReference>
<gene>
    <name evidence="7" type="ORF">CAOG_007487</name>
</gene>
<evidence type="ECO:0000313" key="7">
    <source>
        <dbReference type="EMBL" id="KJE96999.1"/>
    </source>
</evidence>
<dbReference type="PhylomeDB" id="A0A0D2X511"/>
<evidence type="ECO:0000256" key="5">
    <source>
        <dbReference type="SAM" id="MobiDB-lite"/>
    </source>
</evidence>
<dbReference type="Gene3D" id="3.40.50.800">
    <property type="entry name" value="Anticodon-binding domain"/>
    <property type="match status" value="1"/>
</dbReference>
<feature type="region of interest" description="Disordered" evidence="5">
    <location>
        <begin position="1"/>
        <end position="27"/>
    </location>
</feature>
<dbReference type="EMBL" id="KE346373">
    <property type="protein sequence ID" value="KJE96999.1"/>
    <property type="molecule type" value="Genomic_DNA"/>
</dbReference>
<evidence type="ECO:0000313" key="8">
    <source>
        <dbReference type="Proteomes" id="UP000008743"/>
    </source>
</evidence>
<proteinExistence type="predicted"/>
<evidence type="ECO:0000256" key="4">
    <source>
        <dbReference type="ARBA" id="ARBA00023146"/>
    </source>
</evidence>
<organism evidence="7 8">
    <name type="scientific">Capsaspora owczarzaki (strain ATCC 30864)</name>
    <dbReference type="NCBI Taxonomy" id="595528"/>
    <lineage>
        <taxon>Eukaryota</taxon>
        <taxon>Filasterea</taxon>
        <taxon>Capsaspora</taxon>
    </lineage>
</organism>
<evidence type="ECO:0000256" key="3">
    <source>
        <dbReference type="ARBA" id="ARBA00022840"/>
    </source>
</evidence>
<dbReference type="STRING" id="595528.A0A0D2X511"/>
<feature type="domain" description="Aminoacyl-transfer RNA synthetases class-II family profile" evidence="6">
    <location>
        <begin position="345"/>
        <end position="527"/>
    </location>
</feature>
<keyword evidence="1" id="KW-0436">Ligase</keyword>
<keyword evidence="4 7" id="KW-0030">Aminoacyl-tRNA synthetase</keyword>
<sequence length="662" mass="71492">MSTTTTTTTTTAAAAVTSALPSSSEPQRVARFAWPPALASTPAALGAVAPADPEPEADSDAAKTRGALKMARLVELCKRRGFVFRSGEIYGGGLQGCYDYGHAGVELKSNLAGEWWRAIVRKSRGRIVGIDSSIMSSYKVWKASGHVAQFNDRMGICALSGLPFRVDKAPPLRIDTVRPRQQEADHATAVAAVPQQHRVVKLTAPDAQHAARWAAKLAQDGFTGVVQSGKSLTLRVHSVVLPASPTSDAASAPADNSAGSITFANADGSAGKSIPYPPAAVPKSNSPFFEEKLMNGMFPTSEFGTDILNEAATVASSSIAQKPTPTNADQVRQAFAASIAPRLTYLRPETAQGIFMQTTNTSNANILKLPFGIAQIGKAFRNEIDAQHFIFRSREFEQMELEFFIPPGDHEPWLQYWVNSRTQWWRSLLRNPDDIVQLPIPKRDLAHYARACVDLEYNFPWGRGELEGVAARGSHDLDAHEAGSGANLRVPGAQPGSVVVPHVIEPSAGLTRGVLAVLCDALHEVGPGDPRYSDKSSEQRLVLALHPRLAPYKAALLPVVAKEPLMEAARNMEERLVNEFGLAVIYDDARSIGKRYQRQDELGTPLCVAFDSEGITVRNRDTSKSERMSEEDAIQLIVSTARLPLAFDALPPLPRDVSLAAA</sequence>
<dbReference type="Gene3D" id="3.30.930.10">
    <property type="entry name" value="Bira Bifunctional Protein, Domain 2"/>
    <property type="match status" value="1"/>
</dbReference>
<dbReference type="InterPro" id="IPR045864">
    <property type="entry name" value="aa-tRNA-synth_II/BPL/LPL"/>
</dbReference>
<keyword evidence="3" id="KW-0067">ATP-binding</keyword>
<keyword evidence="2" id="KW-0547">Nucleotide-binding</keyword>
<dbReference type="InterPro" id="IPR002314">
    <property type="entry name" value="aa-tRNA-synt_IIb"/>
</dbReference>
<evidence type="ECO:0000256" key="1">
    <source>
        <dbReference type="ARBA" id="ARBA00022598"/>
    </source>
</evidence>
<protein>
    <submittedName>
        <fullName evidence="7">Glycyl-tRNA synthetase</fullName>
    </submittedName>
</protein>
<dbReference type="InterPro" id="IPR006195">
    <property type="entry name" value="aa-tRNA-synth_II"/>
</dbReference>
<dbReference type="OrthoDB" id="57698at2759"/>
<evidence type="ECO:0000256" key="2">
    <source>
        <dbReference type="ARBA" id="ARBA00022741"/>
    </source>
</evidence>
<dbReference type="AlphaFoldDB" id="A0A0D2X511"/>
<dbReference type="GO" id="GO:0005737">
    <property type="term" value="C:cytoplasm"/>
    <property type="evidence" value="ECO:0007669"/>
    <property type="project" value="TreeGrafter"/>
</dbReference>
<dbReference type="SUPFAM" id="SSF52954">
    <property type="entry name" value="Class II aaRS ABD-related"/>
    <property type="match status" value="1"/>
</dbReference>
<dbReference type="InterPro" id="IPR036621">
    <property type="entry name" value="Anticodon-bd_dom_sf"/>
</dbReference>
<dbReference type="Pfam" id="PF00587">
    <property type="entry name" value="tRNA-synt_2b"/>
    <property type="match status" value="1"/>
</dbReference>
<dbReference type="InParanoid" id="A0A0D2X511"/>
<dbReference type="GO" id="GO:0006426">
    <property type="term" value="P:glycyl-tRNA aminoacylation"/>
    <property type="evidence" value="ECO:0007669"/>
    <property type="project" value="TreeGrafter"/>
</dbReference>
<accession>A0A0D2X511</accession>
<name>A0A0D2X511_CAPO3</name>
<dbReference type="GO" id="GO:0005524">
    <property type="term" value="F:ATP binding"/>
    <property type="evidence" value="ECO:0007669"/>
    <property type="project" value="UniProtKB-KW"/>
</dbReference>
<dbReference type="Proteomes" id="UP000008743">
    <property type="component" value="Unassembled WGS sequence"/>
</dbReference>
<dbReference type="InterPro" id="IPR027031">
    <property type="entry name" value="Gly-tRNA_synthase/POLG2"/>
</dbReference>
<keyword evidence="8" id="KW-1185">Reference proteome</keyword>
<dbReference type="PANTHER" id="PTHR10745:SF8">
    <property type="entry name" value="DNA POLYMERASE SUBUNIT GAMMA-2, MITOCHONDRIAL"/>
    <property type="match status" value="1"/>
</dbReference>
<dbReference type="SUPFAM" id="SSF55681">
    <property type="entry name" value="Class II aaRS and biotin synthetases"/>
    <property type="match status" value="1"/>
</dbReference>
<dbReference type="GO" id="GO:0004820">
    <property type="term" value="F:glycine-tRNA ligase activity"/>
    <property type="evidence" value="ECO:0007669"/>
    <property type="project" value="TreeGrafter"/>
</dbReference>
<reference evidence="8" key="1">
    <citation type="submission" date="2011-02" db="EMBL/GenBank/DDBJ databases">
        <title>The Genome Sequence of Capsaspora owczarzaki ATCC 30864.</title>
        <authorList>
            <person name="Russ C."/>
            <person name="Cuomo C."/>
            <person name="Burger G."/>
            <person name="Gray M.W."/>
            <person name="Holland P.W.H."/>
            <person name="King N."/>
            <person name="Lang F.B.F."/>
            <person name="Roger A.J."/>
            <person name="Ruiz-Trillo I."/>
            <person name="Young S.K."/>
            <person name="Zeng Q."/>
            <person name="Gargeya S."/>
            <person name="Alvarado L."/>
            <person name="Berlin A."/>
            <person name="Chapman S.B."/>
            <person name="Chen Z."/>
            <person name="Freedman E."/>
            <person name="Gellesch M."/>
            <person name="Goldberg J."/>
            <person name="Griggs A."/>
            <person name="Gujja S."/>
            <person name="Heilman E."/>
            <person name="Heiman D."/>
            <person name="Howarth C."/>
            <person name="Mehta T."/>
            <person name="Neiman D."/>
            <person name="Pearson M."/>
            <person name="Roberts A."/>
            <person name="Saif S."/>
            <person name="Shea T."/>
            <person name="Shenoy N."/>
            <person name="Sisk P."/>
            <person name="Stolte C."/>
            <person name="Sykes S."/>
            <person name="White J."/>
            <person name="Yandava C."/>
            <person name="Haas B."/>
            <person name="Nusbaum C."/>
            <person name="Birren B."/>
        </authorList>
    </citation>
    <scope>NUCLEOTIDE SEQUENCE</scope>
    <source>
        <strain evidence="8">ATCC 30864</strain>
    </source>
</reference>